<dbReference type="Proteomes" id="UP000237105">
    <property type="component" value="Unassembled WGS sequence"/>
</dbReference>
<keyword evidence="2" id="KW-1185">Reference proteome</keyword>
<name>A0A2P5CPV7_PARAD</name>
<proteinExistence type="predicted"/>
<comment type="caution">
    <text evidence="1">The sequence shown here is derived from an EMBL/GenBank/DDBJ whole genome shotgun (WGS) entry which is preliminary data.</text>
</comment>
<evidence type="ECO:0000313" key="2">
    <source>
        <dbReference type="Proteomes" id="UP000237105"/>
    </source>
</evidence>
<dbReference type="EMBL" id="JXTB01000107">
    <property type="protein sequence ID" value="PON63087.1"/>
    <property type="molecule type" value="Genomic_DNA"/>
</dbReference>
<organism evidence="1 2">
    <name type="scientific">Parasponia andersonii</name>
    <name type="common">Sponia andersonii</name>
    <dbReference type="NCBI Taxonomy" id="3476"/>
    <lineage>
        <taxon>Eukaryota</taxon>
        <taxon>Viridiplantae</taxon>
        <taxon>Streptophyta</taxon>
        <taxon>Embryophyta</taxon>
        <taxon>Tracheophyta</taxon>
        <taxon>Spermatophyta</taxon>
        <taxon>Magnoliopsida</taxon>
        <taxon>eudicotyledons</taxon>
        <taxon>Gunneridae</taxon>
        <taxon>Pentapetalae</taxon>
        <taxon>rosids</taxon>
        <taxon>fabids</taxon>
        <taxon>Rosales</taxon>
        <taxon>Cannabaceae</taxon>
        <taxon>Parasponia</taxon>
    </lineage>
</organism>
<gene>
    <name evidence="1" type="ORF">PanWU01x14_133590</name>
</gene>
<protein>
    <submittedName>
        <fullName evidence="1">Uncharacterized protein</fullName>
    </submittedName>
</protein>
<sequence>SSSDLLVIEYLTSGSASCIRVDQSSIGSRLVIAHISGYCLIYCGSTVVGGVPCLFVAHCKQLDRFPDFVRMRLQLRQQHHMRFSGNW</sequence>
<evidence type="ECO:0000313" key="1">
    <source>
        <dbReference type="EMBL" id="PON63087.1"/>
    </source>
</evidence>
<reference evidence="2" key="1">
    <citation type="submission" date="2016-06" db="EMBL/GenBank/DDBJ databases">
        <title>Parallel loss of symbiosis genes in relatives of nitrogen-fixing non-legume Parasponia.</title>
        <authorList>
            <person name="Van Velzen R."/>
            <person name="Holmer R."/>
            <person name="Bu F."/>
            <person name="Rutten L."/>
            <person name="Van Zeijl A."/>
            <person name="Liu W."/>
            <person name="Santuari L."/>
            <person name="Cao Q."/>
            <person name="Sharma T."/>
            <person name="Shen D."/>
            <person name="Roswanjaya Y."/>
            <person name="Wardhani T."/>
            <person name="Kalhor M.S."/>
            <person name="Jansen J."/>
            <person name="Van den Hoogen J."/>
            <person name="Gungor B."/>
            <person name="Hartog M."/>
            <person name="Hontelez J."/>
            <person name="Verver J."/>
            <person name="Yang W.-C."/>
            <person name="Schijlen E."/>
            <person name="Repin R."/>
            <person name="Schilthuizen M."/>
            <person name="Schranz E."/>
            <person name="Heidstra R."/>
            <person name="Miyata K."/>
            <person name="Fedorova E."/>
            <person name="Kohlen W."/>
            <person name="Bisseling T."/>
            <person name="Smit S."/>
            <person name="Geurts R."/>
        </authorList>
    </citation>
    <scope>NUCLEOTIDE SEQUENCE [LARGE SCALE GENOMIC DNA]</scope>
    <source>
        <strain evidence="2">cv. WU1-14</strain>
    </source>
</reference>
<feature type="non-terminal residue" evidence="1">
    <location>
        <position position="1"/>
    </location>
</feature>
<accession>A0A2P5CPV7</accession>
<dbReference type="AlphaFoldDB" id="A0A2P5CPV7"/>